<dbReference type="PANTHER" id="PTHR35892:SF2">
    <property type="entry name" value="OUTER MEMBRANE PROTEIN PAGN"/>
    <property type="match status" value="1"/>
</dbReference>
<evidence type="ECO:0000256" key="6">
    <source>
        <dbReference type="SAM" id="SignalP"/>
    </source>
</evidence>
<evidence type="ECO:0000256" key="4">
    <source>
        <dbReference type="ARBA" id="ARBA00022729"/>
    </source>
</evidence>
<accession>A0A7W3IJQ4</accession>
<dbReference type="Proteomes" id="UP000547058">
    <property type="component" value="Unassembled WGS sequence"/>
</dbReference>
<dbReference type="Gene3D" id="2.40.160.20">
    <property type="match status" value="1"/>
</dbReference>
<protein>
    <submittedName>
        <fullName evidence="8">Porin family protein</fullName>
    </submittedName>
</protein>
<comment type="subcellular location">
    <subcellularLocation>
        <location evidence="1">Cell outer membrane</location>
        <topology evidence="1">Multi-pass membrane protein</topology>
    </subcellularLocation>
</comment>
<dbReference type="InterPro" id="IPR027385">
    <property type="entry name" value="Beta-barrel_OMP"/>
</dbReference>
<dbReference type="InterPro" id="IPR011250">
    <property type="entry name" value="OMP/PagP_B-barrel"/>
</dbReference>
<dbReference type="Pfam" id="PF13505">
    <property type="entry name" value="OMP_b-brl"/>
    <property type="match status" value="1"/>
</dbReference>
<sequence length="228" mass="24798">MSKLKLVSLSLLALAGMQSTAAFAADAGYYVGGRVIGAEHKARSMDASARPGIGAFVPGQEKDKFTTGSLALGYQFGNGWRVEGEYTLPKRDTFTSGSTAFPASNNVNYIRAQRLMANVYRDFAVTDQVSLYASAGLGIARIKSDGWQGMPTRTYNVGRQDNLTWSLGAGVAYSPIEKLTLDLGYRYADMGQAQSGWNAFTNARMLQDEYMRANVVSSEVYLGARWSF</sequence>
<evidence type="ECO:0000256" key="2">
    <source>
        <dbReference type="ARBA" id="ARBA00022452"/>
    </source>
</evidence>
<evidence type="ECO:0000256" key="3">
    <source>
        <dbReference type="ARBA" id="ARBA00022692"/>
    </source>
</evidence>
<dbReference type="InterPro" id="IPR051723">
    <property type="entry name" value="Bact_OM_Invasion-Related"/>
</dbReference>
<dbReference type="PANTHER" id="PTHR35892">
    <property type="entry name" value="OUTER MEMBRANE PROTEIN PAGN-RELATED"/>
    <property type="match status" value="1"/>
</dbReference>
<name>A0A7W3IJQ4_9GAMM</name>
<keyword evidence="2" id="KW-1134">Transmembrane beta strand</keyword>
<evidence type="ECO:0000256" key="1">
    <source>
        <dbReference type="ARBA" id="ARBA00004571"/>
    </source>
</evidence>
<gene>
    <name evidence="8" type="ORF">H4O11_17280</name>
</gene>
<comment type="caution">
    <text evidence="8">The sequence shown here is derived from an EMBL/GenBank/DDBJ whole genome shotgun (WGS) entry which is preliminary data.</text>
</comment>
<keyword evidence="5" id="KW-0472">Membrane</keyword>
<organism evidence="8 9">
    <name type="scientific">Stenotrophomonas tumulicola</name>
    <dbReference type="NCBI Taxonomy" id="1685415"/>
    <lineage>
        <taxon>Bacteria</taxon>
        <taxon>Pseudomonadati</taxon>
        <taxon>Pseudomonadota</taxon>
        <taxon>Gammaproteobacteria</taxon>
        <taxon>Lysobacterales</taxon>
        <taxon>Lysobacteraceae</taxon>
        <taxon>Stenotrophomonas</taxon>
    </lineage>
</organism>
<feature type="signal peptide" evidence="6">
    <location>
        <begin position="1"/>
        <end position="24"/>
    </location>
</feature>
<evidence type="ECO:0000256" key="5">
    <source>
        <dbReference type="ARBA" id="ARBA00023136"/>
    </source>
</evidence>
<evidence type="ECO:0000313" key="9">
    <source>
        <dbReference type="Proteomes" id="UP000547058"/>
    </source>
</evidence>
<evidence type="ECO:0000259" key="7">
    <source>
        <dbReference type="Pfam" id="PF13505"/>
    </source>
</evidence>
<proteinExistence type="predicted"/>
<dbReference type="GO" id="GO:0009279">
    <property type="term" value="C:cell outer membrane"/>
    <property type="evidence" value="ECO:0007669"/>
    <property type="project" value="UniProtKB-SubCell"/>
</dbReference>
<evidence type="ECO:0000313" key="8">
    <source>
        <dbReference type="EMBL" id="MBA8683556.1"/>
    </source>
</evidence>
<keyword evidence="3" id="KW-0812">Transmembrane</keyword>
<dbReference type="EMBL" id="JACGXS010000013">
    <property type="protein sequence ID" value="MBA8683556.1"/>
    <property type="molecule type" value="Genomic_DNA"/>
</dbReference>
<dbReference type="SUPFAM" id="SSF56925">
    <property type="entry name" value="OMPA-like"/>
    <property type="match status" value="1"/>
</dbReference>
<feature type="chain" id="PRO_5031210456" evidence="6">
    <location>
        <begin position="25"/>
        <end position="228"/>
    </location>
</feature>
<dbReference type="RefSeq" id="WP_182341414.1">
    <property type="nucleotide sequence ID" value="NZ_JACGXS010000013.1"/>
</dbReference>
<reference evidence="8 9" key="1">
    <citation type="submission" date="2020-08" db="EMBL/GenBank/DDBJ databases">
        <title>Stenotrophomonas tumulicola JCM 30961.</title>
        <authorList>
            <person name="Deng Y."/>
        </authorList>
    </citation>
    <scope>NUCLEOTIDE SEQUENCE [LARGE SCALE GENOMIC DNA]</scope>
    <source>
        <strain evidence="8 9">JCM 30961</strain>
    </source>
</reference>
<keyword evidence="4 6" id="KW-0732">Signal</keyword>
<keyword evidence="9" id="KW-1185">Reference proteome</keyword>
<dbReference type="AlphaFoldDB" id="A0A7W3IJQ4"/>
<feature type="domain" description="Outer membrane protein beta-barrel" evidence="7">
    <location>
        <begin position="11"/>
        <end position="196"/>
    </location>
</feature>